<dbReference type="InterPro" id="IPR006311">
    <property type="entry name" value="TAT_signal"/>
</dbReference>
<dbReference type="InterPro" id="IPR016182">
    <property type="entry name" value="Cu_amine_oxidase_N-reg"/>
</dbReference>
<sequence length="301" mass="31576">MRQLVRRHLGKVMAGGAIAVAGTALMVAVTLPGTAGADENADDRPGQSQGDSAGQSRQGDPSEQGEQGRAEGGKAGAGQDDGQRQGSADADVPPPAEIQAAPTEGEKGIGSDPLTDDELKQAERLASAGDLRRAARDVEGDRGPELLYTNLQEPDPNAPAGQANRMAEVVFYDYDQEATVTKTVDLGSGKVLDTVTTRGAQPPPSQGELAEAARLLIAHPLGRDLKKDFRHATGKNLTEPGQAELSGMIFRKDTTLKVPAVLKDCGKNRCLSVVFKVKNGPWIDTRANIVDLSARTVGRLG</sequence>
<keyword evidence="4" id="KW-1185">Reference proteome</keyword>
<evidence type="ECO:0008006" key="5">
    <source>
        <dbReference type="Google" id="ProtNLM"/>
    </source>
</evidence>
<feature type="compositionally biased region" description="Polar residues" evidence="1">
    <location>
        <begin position="46"/>
        <end position="65"/>
    </location>
</feature>
<organism evidence="3 4">
    <name type="scientific">Streptomyces uncialis</name>
    <dbReference type="NCBI Taxonomy" id="1048205"/>
    <lineage>
        <taxon>Bacteria</taxon>
        <taxon>Bacillati</taxon>
        <taxon>Actinomycetota</taxon>
        <taxon>Actinomycetes</taxon>
        <taxon>Kitasatosporales</taxon>
        <taxon>Streptomycetaceae</taxon>
        <taxon>Streptomyces</taxon>
    </lineage>
</organism>
<dbReference type="EMBL" id="LFBV01000004">
    <property type="protein sequence ID" value="OKH93442.1"/>
    <property type="molecule type" value="Genomic_DNA"/>
</dbReference>
<accession>A0A1Q4V6E0</accession>
<evidence type="ECO:0000256" key="1">
    <source>
        <dbReference type="SAM" id="MobiDB-lite"/>
    </source>
</evidence>
<dbReference type="GO" id="GO:0008131">
    <property type="term" value="F:primary methylamine oxidase activity"/>
    <property type="evidence" value="ECO:0007669"/>
    <property type="project" value="InterPro"/>
</dbReference>
<proteinExistence type="predicted"/>
<dbReference type="PROSITE" id="PS51318">
    <property type="entry name" value="TAT"/>
    <property type="match status" value="1"/>
</dbReference>
<dbReference type="STRING" id="1048205.AB852_18250"/>
<dbReference type="AlphaFoldDB" id="A0A1Q4V6E0"/>
<name>A0A1Q4V6E0_9ACTN</name>
<feature type="region of interest" description="Disordered" evidence="1">
    <location>
        <begin position="36"/>
        <end position="115"/>
    </location>
</feature>
<gene>
    <name evidence="3" type="ORF">AB852_18250</name>
</gene>
<evidence type="ECO:0000313" key="4">
    <source>
        <dbReference type="Proteomes" id="UP000186455"/>
    </source>
</evidence>
<evidence type="ECO:0000313" key="3">
    <source>
        <dbReference type="EMBL" id="OKH93442.1"/>
    </source>
</evidence>
<comment type="caution">
    <text evidence="3">The sequence shown here is derived from an EMBL/GenBank/DDBJ whole genome shotgun (WGS) entry which is preliminary data.</text>
</comment>
<dbReference type="GO" id="GO:0048038">
    <property type="term" value="F:quinone binding"/>
    <property type="evidence" value="ECO:0007669"/>
    <property type="project" value="InterPro"/>
</dbReference>
<keyword evidence="2" id="KW-0732">Signal</keyword>
<dbReference type="GO" id="GO:0005507">
    <property type="term" value="F:copper ion binding"/>
    <property type="evidence" value="ECO:0007669"/>
    <property type="project" value="InterPro"/>
</dbReference>
<protein>
    <recommendedName>
        <fullName evidence="5">Tat pathway signal sequence domain protein</fullName>
    </recommendedName>
</protein>
<feature type="signal peptide" evidence="2">
    <location>
        <begin position="1"/>
        <end position="37"/>
    </location>
</feature>
<dbReference type="SUPFAM" id="SSF54416">
    <property type="entry name" value="Amine oxidase N-terminal region"/>
    <property type="match status" value="1"/>
</dbReference>
<dbReference type="GO" id="GO:0009308">
    <property type="term" value="P:amine metabolic process"/>
    <property type="evidence" value="ECO:0007669"/>
    <property type="project" value="InterPro"/>
</dbReference>
<dbReference type="Proteomes" id="UP000186455">
    <property type="component" value="Unassembled WGS sequence"/>
</dbReference>
<reference evidence="3 4" key="1">
    <citation type="submission" date="2015-06" db="EMBL/GenBank/DDBJ databases">
        <title>Cloning and characterization of the uncialamcin biosynthetic gene cluster.</title>
        <authorList>
            <person name="Yan X."/>
            <person name="Huang T."/>
            <person name="Ge H."/>
            <person name="Shen B."/>
        </authorList>
    </citation>
    <scope>NUCLEOTIDE SEQUENCE [LARGE SCALE GENOMIC DNA]</scope>
    <source>
        <strain evidence="3 4">DCA2648</strain>
    </source>
</reference>
<feature type="chain" id="PRO_5013135121" description="Tat pathway signal sequence domain protein" evidence="2">
    <location>
        <begin position="38"/>
        <end position="301"/>
    </location>
</feature>
<evidence type="ECO:0000256" key="2">
    <source>
        <dbReference type="SAM" id="SignalP"/>
    </source>
</evidence>
<feature type="compositionally biased region" description="Low complexity" evidence="1">
    <location>
        <begin position="77"/>
        <end position="91"/>
    </location>
</feature>